<dbReference type="AlphaFoldDB" id="A0A1M7LCB7"/>
<protein>
    <recommendedName>
        <fullName evidence="4">Zinc-ribbon domain-containing protein</fullName>
    </recommendedName>
</protein>
<feature type="transmembrane region" description="Helical" evidence="1">
    <location>
        <begin position="194"/>
        <end position="214"/>
    </location>
</feature>
<reference evidence="2 3" key="1">
    <citation type="submission" date="2016-11" db="EMBL/GenBank/DDBJ databases">
        <authorList>
            <person name="Jaros S."/>
            <person name="Januszkiewicz K."/>
            <person name="Wedrychowicz H."/>
        </authorList>
    </citation>
    <scope>NUCLEOTIDE SEQUENCE [LARGE SCALE GENOMIC DNA]</scope>
    <source>
        <strain evidence="2 3">Y1</strain>
    </source>
</reference>
<evidence type="ECO:0000313" key="2">
    <source>
        <dbReference type="EMBL" id="SHM75221.1"/>
    </source>
</evidence>
<sequence>MLCPNCNSNLMDGTKKCPFCGTEFNNDQNAQPQQNSFNNNNNYNNNNYNNNNYNNNSYNSYNNNGSYNSFGSNNYYAPSNQPIVRTKSSPNSLGIIASAAIFIAMFLPFFSVTFIIKVSASLSDSKDWILFTVVAVLGAIFSVKKINMGVLITGIVSIVLTIGEAVLSSEHRLKSKLGEYSDELADYVKIGYDYGFYVMLAASVLLLVAGIKGLSDDRKLKGF</sequence>
<keyword evidence="1" id="KW-0812">Transmembrane</keyword>
<dbReference type="EMBL" id="FRCT01000012">
    <property type="protein sequence ID" value="SHM75221.1"/>
    <property type="molecule type" value="Genomic_DNA"/>
</dbReference>
<dbReference type="Proteomes" id="UP000184394">
    <property type="component" value="Unassembled WGS sequence"/>
</dbReference>
<feature type="transmembrane region" description="Helical" evidence="1">
    <location>
        <begin position="93"/>
        <end position="116"/>
    </location>
</feature>
<evidence type="ECO:0000313" key="3">
    <source>
        <dbReference type="Proteomes" id="UP000184394"/>
    </source>
</evidence>
<evidence type="ECO:0008006" key="4">
    <source>
        <dbReference type="Google" id="ProtNLM"/>
    </source>
</evidence>
<dbReference type="RefSeq" id="WP_072951847.1">
    <property type="nucleotide sequence ID" value="NZ_FRCT01000012.1"/>
</dbReference>
<evidence type="ECO:0000256" key="1">
    <source>
        <dbReference type="SAM" id="Phobius"/>
    </source>
</evidence>
<feature type="transmembrane region" description="Helical" evidence="1">
    <location>
        <begin position="150"/>
        <end position="167"/>
    </location>
</feature>
<proteinExistence type="predicted"/>
<keyword evidence="1" id="KW-1133">Transmembrane helix</keyword>
<accession>A0A1M7LCB7</accession>
<name>A0A1M7LCB7_RUMFL</name>
<organism evidence="2 3">
    <name type="scientific">Ruminococcus flavefaciens</name>
    <dbReference type="NCBI Taxonomy" id="1265"/>
    <lineage>
        <taxon>Bacteria</taxon>
        <taxon>Bacillati</taxon>
        <taxon>Bacillota</taxon>
        <taxon>Clostridia</taxon>
        <taxon>Eubacteriales</taxon>
        <taxon>Oscillospiraceae</taxon>
        <taxon>Ruminococcus</taxon>
    </lineage>
</organism>
<keyword evidence="1" id="KW-0472">Membrane</keyword>
<feature type="transmembrane region" description="Helical" evidence="1">
    <location>
        <begin position="128"/>
        <end position="143"/>
    </location>
</feature>
<gene>
    <name evidence="2" type="ORF">SAMN04487860_11297</name>
</gene>